<dbReference type="EC" id="7.2.2.8" evidence="3"/>
<evidence type="ECO:0000256" key="8">
    <source>
        <dbReference type="ARBA" id="ARBA00022723"/>
    </source>
</evidence>
<evidence type="ECO:0000256" key="5">
    <source>
        <dbReference type="ARBA" id="ARBA00022475"/>
    </source>
</evidence>
<comment type="subcellular location">
    <subcellularLocation>
        <location evidence="1">Cell membrane</location>
        <topology evidence="1">Multi-pass membrane protein</topology>
    </subcellularLocation>
</comment>
<dbReference type="SUPFAM" id="SSF56784">
    <property type="entry name" value="HAD-like"/>
    <property type="match status" value="1"/>
</dbReference>
<evidence type="ECO:0000256" key="2">
    <source>
        <dbReference type="ARBA" id="ARBA00006024"/>
    </source>
</evidence>
<dbReference type="GO" id="GO:0043682">
    <property type="term" value="F:P-type divalent copper transporter activity"/>
    <property type="evidence" value="ECO:0007669"/>
    <property type="project" value="TreeGrafter"/>
</dbReference>
<feature type="transmembrane region" description="Helical" evidence="16">
    <location>
        <begin position="138"/>
        <end position="162"/>
    </location>
</feature>
<dbReference type="NCBIfam" id="TIGR01511">
    <property type="entry name" value="ATPase-IB1_Cu"/>
    <property type="match status" value="1"/>
</dbReference>
<dbReference type="InterPro" id="IPR023214">
    <property type="entry name" value="HAD_sf"/>
</dbReference>
<dbReference type="SFLD" id="SFLDS00003">
    <property type="entry name" value="Haloacid_Dehalogenase"/>
    <property type="match status" value="1"/>
</dbReference>
<dbReference type="PANTHER" id="PTHR43520">
    <property type="entry name" value="ATP7, ISOFORM B"/>
    <property type="match status" value="1"/>
</dbReference>
<dbReference type="PROSITE" id="PS00154">
    <property type="entry name" value="ATPASE_E1_E2"/>
    <property type="match status" value="1"/>
</dbReference>
<dbReference type="CDD" id="cd00371">
    <property type="entry name" value="HMA"/>
    <property type="match status" value="1"/>
</dbReference>
<dbReference type="GO" id="GO:0005524">
    <property type="term" value="F:ATP binding"/>
    <property type="evidence" value="ECO:0007669"/>
    <property type="project" value="UniProtKB-UniRule"/>
</dbReference>
<keyword evidence="9 16" id="KW-0547">Nucleotide-binding</keyword>
<dbReference type="InterPro" id="IPR059000">
    <property type="entry name" value="ATPase_P-type_domA"/>
</dbReference>
<evidence type="ECO:0000256" key="9">
    <source>
        <dbReference type="ARBA" id="ARBA00022741"/>
    </source>
</evidence>
<dbReference type="PRINTS" id="PR00119">
    <property type="entry name" value="CATATPASE"/>
</dbReference>
<evidence type="ECO:0000313" key="18">
    <source>
        <dbReference type="EMBL" id="SPE20310.1"/>
    </source>
</evidence>
<keyword evidence="8 16" id="KW-0479">Metal-binding</keyword>
<accession>A0A2N9LAM4</accession>
<feature type="transmembrane region" description="Helical" evidence="16">
    <location>
        <begin position="199"/>
        <end position="215"/>
    </location>
</feature>
<keyword evidence="11" id="KW-0460">Magnesium</keyword>
<keyword evidence="13 16" id="KW-1133">Transmembrane helix</keyword>
<dbReference type="PANTHER" id="PTHR43520:SF5">
    <property type="entry name" value="CATION-TRANSPORTING P-TYPE ATPASE-RELATED"/>
    <property type="match status" value="1"/>
</dbReference>
<protein>
    <recommendedName>
        <fullName evidence="3">P-type Cu(+) transporter</fullName>
        <ecNumber evidence="3">7.2.2.8</ecNumber>
    </recommendedName>
</protein>
<dbReference type="PROSITE" id="PS50846">
    <property type="entry name" value="HMA_2"/>
    <property type="match status" value="1"/>
</dbReference>
<dbReference type="SFLD" id="SFLDG00002">
    <property type="entry name" value="C1.7:_P-type_atpase_like"/>
    <property type="match status" value="1"/>
</dbReference>
<keyword evidence="4" id="KW-0813">Transport</keyword>
<dbReference type="InterPro" id="IPR044492">
    <property type="entry name" value="P_typ_ATPase_HD_dom"/>
</dbReference>
<sequence length="753" mass="79423">MASHATESLTLPVLGMTCASCQHHVEEALRSTAGVASARVDLMAHRASVVFDPALAARQQLVEAIRGAGYDAVLPRAGDSGVHSRDLVAESAWKAWITLAAGAVAMLLEMPLGAEMGALDHFLMRLLPWLYALPPNPVRWALLLFTAAIVAWAGRSIYVSAIRALRHGATNMNTLVSLGTAAAFIYSAFATIAPAPSRRVYYDAVLLILGFLLLGKSLESRAKRRALAALDSLSRLRPVTARRVVEGIETMVPLEEVRPGDSIVVLPGERFPVDATILEGCTTVDESMLTGESTPLEREPGGKVLAGSLNYDGAIVCRAESLGEATVLAQIARMVDEAQSSRAPMERLADRASSIFVPVVLVLAAITFIVWLLVAHSFQLALANTVSVLVVACPCAMGLAVPAALTVAVGRGAQLGVLFKGGEALERLAHLDVIVLDKTGTLTVGHPVLDAVHPLGGYAENDLLRIAAAAEERSNHPLAHALVDSARALGLTWTPADDVQIFPGRGLSARVEGYDCLLGNEAVFREYSIALPAAASPPQLGFTRLWMALDNKPAAYFDARDALRPDAAEAVTALHRTGLRVLMLTGDSAAAAAPIARQAGITEIEAALDPAGKLARIRELQQSGRRVAMVGDGVNDAAALAQADAGIAMGAGADLAQEAGDVLLLRTRPSAIPAALALARQTLRIMRQNLGWAVGYNLIGIPLAAGLLYPAFHIALTPWMAAAAMAFSSVCVLANSLRLRRWQPDALPALKTR</sequence>
<keyword evidence="7 16" id="KW-0812">Transmembrane</keyword>
<evidence type="ECO:0000256" key="15">
    <source>
        <dbReference type="ARBA" id="ARBA00023136"/>
    </source>
</evidence>
<dbReference type="InterPro" id="IPR008250">
    <property type="entry name" value="ATPase_P-typ_transduc_dom_A_sf"/>
</dbReference>
<evidence type="ECO:0000256" key="3">
    <source>
        <dbReference type="ARBA" id="ARBA00012517"/>
    </source>
</evidence>
<evidence type="ECO:0000256" key="6">
    <source>
        <dbReference type="ARBA" id="ARBA00022553"/>
    </source>
</evidence>
<keyword evidence="10 16" id="KW-0067">ATP-binding</keyword>
<comment type="similarity">
    <text evidence="2 16">Belongs to the cation transport ATPase (P-type) (TC 3.A.3) family. Type IB subfamily.</text>
</comment>
<dbReference type="FunFam" id="3.30.70.100:FF:000005">
    <property type="entry name" value="Copper-exporting P-type ATPase A"/>
    <property type="match status" value="1"/>
</dbReference>
<dbReference type="NCBIfam" id="TIGR01494">
    <property type="entry name" value="ATPase_P-type"/>
    <property type="match status" value="1"/>
</dbReference>
<dbReference type="EMBL" id="OKRB01000085">
    <property type="protein sequence ID" value="SPE20310.1"/>
    <property type="molecule type" value="Genomic_DNA"/>
</dbReference>
<dbReference type="InterPro" id="IPR036412">
    <property type="entry name" value="HAD-like_sf"/>
</dbReference>
<dbReference type="GO" id="GO:0005507">
    <property type="term" value="F:copper ion binding"/>
    <property type="evidence" value="ECO:0007669"/>
    <property type="project" value="TreeGrafter"/>
</dbReference>
<keyword evidence="5 16" id="KW-1003">Cell membrane</keyword>
<dbReference type="CDD" id="cd02094">
    <property type="entry name" value="P-type_ATPase_Cu-like"/>
    <property type="match status" value="1"/>
</dbReference>
<organism evidence="18 19">
    <name type="scientific">Candidatus Sulfuritelmatomonas gaucii</name>
    <dbReference type="NCBI Taxonomy" id="2043161"/>
    <lineage>
        <taxon>Bacteria</taxon>
        <taxon>Pseudomonadati</taxon>
        <taxon>Acidobacteriota</taxon>
        <taxon>Terriglobia</taxon>
        <taxon>Terriglobales</taxon>
        <taxon>Acidobacteriaceae</taxon>
        <taxon>Candidatus Sulfuritelmatomonas</taxon>
    </lineage>
</organism>
<feature type="domain" description="HMA" evidence="17">
    <location>
        <begin position="7"/>
        <end position="73"/>
    </location>
</feature>
<dbReference type="GO" id="GO:0140581">
    <property type="term" value="F:P-type monovalent copper transporter activity"/>
    <property type="evidence" value="ECO:0007669"/>
    <property type="project" value="UniProtKB-EC"/>
</dbReference>
<dbReference type="SUPFAM" id="SSF81653">
    <property type="entry name" value="Calcium ATPase, transduction domain A"/>
    <property type="match status" value="1"/>
</dbReference>
<dbReference type="Pfam" id="PF00702">
    <property type="entry name" value="Hydrolase"/>
    <property type="match status" value="1"/>
</dbReference>
<feature type="transmembrane region" description="Helical" evidence="16">
    <location>
        <begin position="355"/>
        <end position="374"/>
    </location>
</feature>
<feature type="transmembrane region" description="Helical" evidence="16">
    <location>
        <begin position="174"/>
        <end position="193"/>
    </location>
</feature>
<dbReference type="Gene3D" id="3.30.70.100">
    <property type="match status" value="1"/>
</dbReference>
<dbReference type="Gene3D" id="2.70.150.10">
    <property type="entry name" value="Calcium-transporting ATPase, cytoplasmic transduction domain A"/>
    <property type="match status" value="1"/>
</dbReference>
<dbReference type="InterPro" id="IPR023298">
    <property type="entry name" value="ATPase_P-typ_TM_dom_sf"/>
</dbReference>
<dbReference type="InterPro" id="IPR001757">
    <property type="entry name" value="P_typ_ATPase"/>
</dbReference>
<dbReference type="NCBIfam" id="TIGR01525">
    <property type="entry name" value="ATPase-IB_hvy"/>
    <property type="match status" value="1"/>
</dbReference>
<dbReference type="InterPro" id="IPR036163">
    <property type="entry name" value="HMA_dom_sf"/>
</dbReference>
<feature type="transmembrane region" description="Helical" evidence="16">
    <location>
        <begin position="95"/>
        <end position="118"/>
    </location>
</feature>
<dbReference type="Gene3D" id="3.40.1110.10">
    <property type="entry name" value="Calcium-transporting ATPase, cytoplasmic domain N"/>
    <property type="match status" value="1"/>
</dbReference>
<dbReference type="AlphaFoldDB" id="A0A2N9LAM4"/>
<dbReference type="PROSITE" id="PS01047">
    <property type="entry name" value="HMA_1"/>
    <property type="match status" value="1"/>
</dbReference>
<dbReference type="OrthoDB" id="9813266at2"/>
<dbReference type="GO" id="GO:0060003">
    <property type="term" value="P:copper ion export"/>
    <property type="evidence" value="ECO:0007669"/>
    <property type="project" value="UniProtKB-ARBA"/>
</dbReference>
<feature type="transmembrane region" description="Helical" evidence="16">
    <location>
        <begin position="690"/>
        <end position="712"/>
    </location>
</feature>
<evidence type="ECO:0000259" key="17">
    <source>
        <dbReference type="PROSITE" id="PS50846"/>
    </source>
</evidence>
<dbReference type="InterPro" id="IPR017969">
    <property type="entry name" value="Heavy-metal-associated_CS"/>
</dbReference>
<evidence type="ECO:0000256" key="10">
    <source>
        <dbReference type="ARBA" id="ARBA00022840"/>
    </source>
</evidence>
<dbReference type="SUPFAM" id="SSF81665">
    <property type="entry name" value="Calcium ATPase, transmembrane domain M"/>
    <property type="match status" value="1"/>
</dbReference>
<keyword evidence="18" id="KW-0378">Hydrolase</keyword>
<feature type="transmembrane region" description="Helical" evidence="16">
    <location>
        <begin position="718"/>
        <end position="737"/>
    </location>
</feature>
<keyword evidence="15 16" id="KW-0472">Membrane</keyword>
<evidence type="ECO:0000256" key="14">
    <source>
        <dbReference type="ARBA" id="ARBA00023065"/>
    </source>
</evidence>
<dbReference type="InterPro" id="IPR018303">
    <property type="entry name" value="ATPase_P-typ_P_site"/>
</dbReference>
<keyword evidence="6" id="KW-0597">Phosphoprotein</keyword>
<evidence type="ECO:0000256" key="13">
    <source>
        <dbReference type="ARBA" id="ARBA00022989"/>
    </source>
</evidence>
<reference evidence="19" key="1">
    <citation type="submission" date="2018-02" db="EMBL/GenBank/DDBJ databases">
        <authorList>
            <person name="Hausmann B."/>
        </authorList>
    </citation>
    <scope>NUCLEOTIDE SEQUENCE [LARGE SCALE GENOMIC DNA]</scope>
    <source>
        <strain evidence="19">Peat soil MAG SbA5</strain>
    </source>
</reference>
<gene>
    <name evidence="18" type="primary">copA</name>
    <name evidence="18" type="ORF">SBA5_290164</name>
</gene>
<name>A0A2N9LAM4_9BACT</name>
<dbReference type="Pfam" id="PF00403">
    <property type="entry name" value="HMA"/>
    <property type="match status" value="1"/>
</dbReference>
<keyword evidence="12" id="KW-1278">Translocase</keyword>
<dbReference type="InterPro" id="IPR027256">
    <property type="entry name" value="P-typ_ATPase_IB"/>
</dbReference>
<evidence type="ECO:0000256" key="12">
    <source>
        <dbReference type="ARBA" id="ARBA00022967"/>
    </source>
</evidence>
<proteinExistence type="inferred from homology"/>
<feature type="transmembrane region" description="Helical" evidence="16">
    <location>
        <begin position="386"/>
        <end position="410"/>
    </location>
</feature>
<evidence type="ECO:0000256" key="4">
    <source>
        <dbReference type="ARBA" id="ARBA00022448"/>
    </source>
</evidence>
<keyword evidence="14" id="KW-0406">Ion transport</keyword>
<dbReference type="SUPFAM" id="SSF55008">
    <property type="entry name" value="HMA, heavy metal-associated domain"/>
    <property type="match status" value="1"/>
</dbReference>
<dbReference type="GO" id="GO:0055070">
    <property type="term" value="P:copper ion homeostasis"/>
    <property type="evidence" value="ECO:0007669"/>
    <property type="project" value="TreeGrafter"/>
</dbReference>
<dbReference type="InterPro" id="IPR006121">
    <property type="entry name" value="HMA_dom"/>
</dbReference>
<dbReference type="PROSITE" id="PS01229">
    <property type="entry name" value="COF_2"/>
    <property type="match status" value="1"/>
</dbReference>
<dbReference type="InterPro" id="IPR023299">
    <property type="entry name" value="ATPase_P-typ_cyto_dom_N"/>
</dbReference>
<dbReference type="Pfam" id="PF00122">
    <property type="entry name" value="E1-E2_ATPase"/>
    <property type="match status" value="1"/>
</dbReference>
<dbReference type="PRINTS" id="PR00943">
    <property type="entry name" value="CUATPASE"/>
</dbReference>
<evidence type="ECO:0000256" key="16">
    <source>
        <dbReference type="RuleBase" id="RU362081"/>
    </source>
</evidence>
<evidence type="ECO:0000313" key="19">
    <source>
        <dbReference type="Proteomes" id="UP000239735"/>
    </source>
</evidence>
<dbReference type="Gene3D" id="3.40.50.1000">
    <property type="entry name" value="HAD superfamily/HAD-like"/>
    <property type="match status" value="1"/>
</dbReference>
<dbReference type="Proteomes" id="UP000239735">
    <property type="component" value="Unassembled WGS sequence"/>
</dbReference>
<evidence type="ECO:0000256" key="1">
    <source>
        <dbReference type="ARBA" id="ARBA00004651"/>
    </source>
</evidence>
<evidence type="ECO:0000256" key="11">
    <source>
        <dbReference type="ARBA" id="ARBA00022842"/>
    </source>
</evidence>
<dbReference type="GO" id="GO:0005886">
    <property type="term" value="C:plasma membrane"/>
    <property type="evidence" value="ECO:0007669"/>
    <property type="project" value="UniProtKB-SubCell"/>
</dbReference>
<dbReference type="SFLD" id="SFLDF00027">
    <property type="entry name" value="p-type_atpase"/>
    <property type="match status" value="1"/>
</dbReference>
<dbReference type="GO" id="GO:0016887">
    <property type="term" value="F:ATP hydrolysis activity"/>
    <property type="evidence" value="ECO:0007669"/>
    <property type="project" value="InterPro"/>
</dbReference>
<evidence type="ECO:0000256" key="7">
    <source>
        <dbReference type="ARBA" id="ARBA00022692"/>
    </source>
</evidence>
<dbReference type="FunFam" id="2.70.150.10:FF:000020">
    <property type="entry name" value="Copper-exporting P-type ATPase A"/>
    <property type="match status" value="1"/>
</dbReference>